<dbReference type="PANTHER" id="PTHR10279">
    <property type="entry name" value="ORNITHINE DECARBOXYLASE ANTIZYME"/>
    <property type="match status" value="1"/>
</dbReference>
<evidence type="ECO:0000256" key="4">
    <source>
        <dbReference type="ARBA" id="ARBA00017712"/>
    </source>
</evidence>
<dbReference type="GO" id="GO:0045732">
    <property type="term" value="P:positive regulation of protein catabolic process"/>
    <property type="evidence" value="ECO:0007669"/>
    <property type="project" value="TreeGrafter"/>
</dbReference>
<dbReference type="InterPro" id="IPR016181">
    <property type="entry name" value="Acyl_CoA_acyltransferase"/>
</dbReference>
<dbReference type="EMBL" id="KL584824">
    <property type="protein sequence ID" value="KEQ67775.1"/>
    <property type="molecule type" value="Genomic_DNA"/>
</dbReference>
<evidence type="ECO:0000313" key="8">
    <source>
        <dbReference type="Proteomes" id="UP000030672"/>
    </source>
</evidence>
<evidence type="ECO:0000313" key="7">
    <source>
        <dbReference type="EMBL" id="KEQ67775.1"/>
    </source>
</evidence>
<dbReference type="STRING" id="1043003.A0A074W3R1"/>
<dbReference type="RefSeq" id="XP_040884797.1">
    <property type="nucleotide sequence ID" value="XM_041019673.1"/>
</dbReference>
<evidence type="ECO:0000256" key="3">
    <source>
        <dbReference type="ARBA" id="ARBA00011486"/>
    </source>
</evidence>
<dbReference type="HOGENOM" id="CLU_086393_0_1_1"/>
<accession>A0A074W3R1</accession>
<dbReference type="GO" id="GO:0005634">
    <property type="term" value="C:nucleus"/>
    <property type="evidence" value="ECO:0007669"/>
    <property type="project" value="TreeGrafter"/>
</dbReference>
<keyword evidence="5" id="KW-0688">Ribosomal frameshifting</keyword>
<dbReference type="GO" id="GO:0008073">
    <property type="term" value="F:ornithine decarboxylase inhibitor activity"/>
    <property type="evidence" value="ECO:0007669"/>
    <property type="project" value="InterPro"/>
</dbReference>
<evidence type="ECO:0000256" key="2">
    <source>
        <dbReference type="ARBA" id="ARBA00008796"/>
    </source>
</evidence>
<dbReference type="GO" id="GO:0005737">
    <property type="term" value="C:cytoplasm"/>
    <property type="evidence" value="ECO:0007669"/>
    <property type="project" value="TreeGrafter"/>
</dbReference>
<keyword evidence="8" id="KW-1185">Reference proteome</keyword>
<reference evidence="7 8" key="1">
    <citation type="journal article" date="2014" name="BMC Genomics">
        <title>Genome sequencing of four Aureobasidium pullulans varieties: biotechnological potential, stress tolerance, and description of new species.</title>
        <authorList>
            <person name="Gostin Ar C."/>
            <person name="Ohm R.A."/>
            <person name="Kogej T."/>
            <person name="Sonjak S."/>
            <person name="Turk M."/>
            <person name="Zajc J."/>
            <person name="Zalar P."/>
            <person name="Grube M."/>
            <person name="Sun H."/>
            <person name="Han J."/>
            <person name="Sharma A."/>
            <person name="Chiniquy J."/>
            <person name="Ngan C.Y."/>
            <person name="Lipzen A."/>
            <person name="Barry K."/>
            <person name="Grigoriev I.V."/>
            <person name="Gunde-Cimerman N."/>
        </authorList>
    </citation>
    <scope>NUCLEOTIDE SEQUENCE [LARGE SCALE GENOMIC DNA]</scope>
    <source>
        <strain evidence="7 8">CBS 110374</strain>
    </source>
</reference>
<evidence type="ECO:0000256" key="1">
    <source>
        <dbReference type="ARBA" id="ARBA00002307"/>
    </source>
</evidence>
<feature type="region of interest" description="Disordered" evidence="6">
    <location>
        <begin position="55"/>
        <end position="101"/>
    </location>
</feature>
<dbReference type="Pfam" id="PF02100">
    <property type="entry name" value="ODC_AZ"/>
    <property type="match status" value="1"/>
</dbReference>
<name>A0A074W3R1_AURM1</name>
<dbReference type="PANTHER" id="PTHR10279:SF10">
    <property type="entry name" value="ORNITHINE DECARBOXYLASE ANTIZYME"/>
    <property type="match status" value="1"/>
</dbReference>
<proteinExistence type="inferred from homology"/>
<comment type="similarity">
    <text evidence="2">Belongs to the ODC antizyme family.</text>
</comment>
<dbReference type="SUPFAM" id="SSF55729">
    <property type="entry name" value="Acyl-CoA N-acyltransferases (Nat)"/>
    <property type="match status" value="1"/>
</dbReference>
<comment type="subunit">
    <text evidence="3">Interacts with ODC and thereby sterically blocks ODC homodimerization.</text>
</comment>
<organism evidence="7 8">
    <name type="scientific">Aureobasidium melanogenum (strain CBS 110374)</name>
    <name type="common">Aureobasidium pullulans var. melanogenum</name>
    <dbReference type="NCBI Taxonomy" id="1043003"/>
    <lineage>
        <taxon>Eukaryota</taxon>
        <taxon>Fungi</taxon>
        <taxon>Dikarya</taxon>
        <taxon>Ascomycota</taxon>
        <taxon>Pezizomycotina</taxon>
        <taxon>Dothideomycetes</taxon>
        <taxon>Dothideomycetidae</taxon>
        <taxon>Dothideales</taxon>
        <taxon>Saccotheciaceae</taxon>
        <taxon>Aureobasidium</taxon>
    </lineage>
</organism>
<dbReference type="InterPro" id="IPR038581">
    <property type="entry name" value="ODC_AZ_sf"/>
</dbReference>
<dbReference type="Proteomes" id="UP000030672">
    <property type="component" value="Unassembled WGS sequence"/>
</dbReference>
<sequence>MANYSNQNFSSSSNYYQATKEVAARQNIQASAYTVDAVDMALKGFHYSTCGAGGTLTPRQERGGGFEVSTSPPPSPRTTPANRASSSPQRPGIKARSRSGGAAYTITEECERLFCETLDTVFLGEGNTVAQDSLVMGMRYNNNKTSIDKSAPLPSPSPSTDSAIDMAVPNNAVREWVEIWEYSAGLRFRGFVSDKNGQSTLFVFFDKSVIGPDLKNGLMCLLELAGSEDFGCSNLVVCLDRSADQEDLKDLTRDLGWVGFELTTLDRWSKGVACTSDKWIFLDMEV</sequence>
<dbReference type="InterPro" id="IPR002993">
    <property type="entry name" value="ODC_AZ"/>
</dbReference>
<protein>
    <recommendedName>
        <fullName evidence="4">Ornithine decarboxylase antizyme</fullName>
    </recommendedName>
</protein>
<dbReference type="Gene3D" id="3.40.630.60">
    <property type="match status" value="1"/>
</dbReference>
<comment type="function">
    <text evidence="1">Ornithine decarboxylase (ODC) antizyme protein that negatively regulates ODC activity and intracellular polyamine biosynthesis in response to increased intracellular polyamine levels. Binds to ODC monomers, inhibiting the assembly of the functional ODC homodimer, and targets the monomers for ubiquitin-independent proteolytic destruction by the 26S proteasome.</text>
</comment>
<dbReference type="GO" id="GO:0075523">
    <property type="term" value="P:viral translational frameshifting"/>
    <property type="evidence" value="ECO:0007669"/>
    <property type="project" value="UniProtKB-KW"/>
</dbReference>
<evidence type="ECO:0000256" key="5">
    <source>
        <dbReference type="ARBA" id="ARBA00022758"/>
    </source>
</evidence>
<dbReference type="GeneID" id="63913046"/>
<dbReference type="AlphaFoldDB" id="A0A074W3R1"/>
<gene>
    <name evidence="7" type="ORF">M437DRAFT_37642</name>
</gene>
<evidence type="ECO:0000256" key="6">
    <source>
        <dbReference type="SAM" id="MobiDB-lite"/>
    </source>
</evidence>